<sequence length="130" mass="13997">MKETKDKKETVIFNEGNVTVTDVRFITPHETYAMSGVTSVRKLREEPKRAAMLFLCLVGVIFAAFGTNLAMHVIGAFVAIAAFAAAASQKPTFFIVIKTASGESRALISSSNEFIDRVVGAVNDAIVVRG</sequence>
<evidence type="ECO:0000313" key="2">
    <source>
        <dbReference type="EMBL" id="MCX4152000.1"/>
    </source>
</evidence>
<name>A0ABT3UT89_9BURK</name>
<keyword evidence="1" id="KW-0812">Transmembrane</keyword>
<dbReference type="Proteomes" id="UP001209412">
    <property type="component" value="Unassembled WGS sequence"/>
</dbReference>
<comment type="caution">
    <text evidence="2">The sequence shown here is derived from an EMBL/GenBank/DDBJ whole genome shotgun (WGS) entry which is preliminary data.</text>
</comment>
<gene>
    <name evidence="2" type="ORF">OSB80_42660</name>
</gene>
<evidence type="ECO:0000256" key="1">
    <source>
        <dbReference type="SAM" id="Phobius"/>
    </source>
</evidence>
<dbReference type="EMBL" id="JAPKHW010000069">
    <property type="protein sequence ID" value="MCX4152000.1"/>
    <property type="molecule type" value="Genomic_DNA"/>
</dbReference>
<proteinExistence type="predicted"/>
<keyword evidence="1" id="KW-0472">Membrane</keyword>
<reference evidence="2 3" key="1">
    <citation type="submission" date="2022-11" db="EMBL/GenBank/DDBJ databases">
        <title>PHB producers.</title>
        <authorList>
            <person name="Besaury L."/>
        </authorList>
    </citation>
    <scope>NUCLEOTIDE SEQUENCE [LARGE SCALE GENOMIC DNA]</scope>
    <source>
        <strain evidence="2 3">SEWS6</strain>
    </source>
</reference>
<organism evidence="2 3">
    <name type="scientific">Paraburkholderia madseniana</name>
    <dbReference type="NCBI Taxonomy" id="2599607"/>
    <lineage>
        <taxon>Bacteria</taxon>
        <taxon>Pseudomonadati</taxon>
        <taxon>Pseudomonadota</taxon>
        <taxon>Betaproteobacteria</taxon>
        <taxon>Burkholderiales</taxon>
        <taxon>Burkholderiaceae</taxon>
        <taxon>Paraburkholderia</taxon>
    </lineage>
</organism>
<feature type="transmembrane region" description="Helical" evidence="1">
    <location>
        <begin position="73"/>
        <end position="97"/>
    </location>
</feature>
<evidence type="ECO:0000313" key="3">
    <source>
        <dbReference type="Proteomes" id="UP001209412"/>
    </source>
</evidence>
<dbReference type="RefSeq" id="WP_266242136.1">
    <property type="nucleotide sequence ID" value="NZ_JAMXWF010000069.1"/>
</dbReference>
<keyword evidence="3" id="KW-1185">Reference proteome</keyword>
<protein>
    <submittedName>
        <fullName evidence="2">DUF6232 family protein</fullName>
    </submittedName>
</protein>
<dbReference type="InterPro" id="IPR045629">
    <property type="entry name" value="DUF6232"/>
</dbReference>
<feature type="transmembrane region" description="Helical" evidence="1">
    <location>
        <begin position="50"/>
        <end position="67"/>
    </location>
</feature>
<keyword evidence="1" id="KW-1133">Transmembrane helix</keyword>
<accession>A0ABT3UT89</accession>
<dbReference type="Pfam" id="PF19744">
    <property type="entry name" value="DUF6232"/>
    <property type="match status" value="1"/>
</dbReference>